<reference evidence="3" key="1">
    <citation type="journal article" date="2018" name="Genome Biol.">
        <title>SKESA: strategic k-mer extension for scrupulous assemblies.</title>
        <authorList>
            <person name="Souvorov A."/>
            <person name="Agarwala R."/>
            <person name="Lipman D.J."/>
        </authorList>
    </citation>
    <scope>NUCLEOTIDE SEQUENCE</scope>
    <source>
        <strain evidence="2">NVSL 4960</strain>
        <strain evidence="3">SH14-024</strain>
    </source>
</reference>
<sequence length="165" mass="18343">MIEILGIISIPCQRRTFSSVWEDNMFTIHNNPNRTTAASDTHVNHANLEDKSTVVTSLTSVKNIPANMLKSKNSSQCVILNNLHVPQDALATDIASYNRGLQARINLEYRPQENTVFLLGTPEVLDTNESLSLPVSPHILTQKLLSISNNKNHEFSVKSNGYVCL</sequence>
<reference evidence="3" key="2">
    <citation type="submission" date="2018-07" db="EMBL/GenBank/DDBJ databases">
        <authorList>
            <consortium name="NCBI Pathogen Detection Project"/>
        </authorList>
    </citation>
    <scope>NUCLEOTIDE SEQUENCE</scope>
    <source>
        <strain evidence="2">NVSL 4960</strain>
        <strain evidence="3">SH14-024</strain>
    </source>
</reference>
<dbReference type="AlphaFoldDB" id="A0A3T5AFL0"/>
<evidence type="ECO:0000313" key="5">
    <source>
        <dbReference type="EMBL" id="QEI80009.1"/>
    </source>
</evidence>
<evidence type="ECO:0000313" key="2">
    <source>
        <dbReference type="EMBL" id="HAA0833013.1"/>
    </source>
</evidence>
<dbReference type="EMBL" id="RUBA01000013">
    <property type="protein sequence ID" value="MKI14578.1"/>
    <property type="molecule type" value="Genomic_DNA"/>
</dbReference>
<proteinExistence type="predicted"/>
<evidence type="ECO:0000313" key="1">
    <source>
        <dbReference type="EMBL" id="EBX9256232.1"/>
    </source>
</evidence>
<dbReference type="InterPro" id="IPR058743">
    <property type="entry name" value="SarA"/>
</dbReference>
<organism evidence="3">
    <name type="scientific">Salmonella enterica subsp. enterica serovar Heidelberg</name>
    <dbReference type="NCBI Taxonomy" id="611"/>
    <lineage>
        <taxon>Bacteria</taxon>
        <taxon>Pseudomonadati</taxon>
        <taxon>Pseudomonadota</taxon>
        <taxon>Gammaproteobacteria</taxon>
        <taxon>Enterobacterales</taxon>
        <taxon>Enterobacteriaceae</taxon>
        <taxon>Salmonella</taxon>
    </lineage>
</organism>
<dbReference type="Pfam" id="PF26316">
    <property type="entry name" value="SarA_SteE"/>
    <property type="match status" value="1"/>
</dbReference>
<dbReference type="Proteomes" id="UP000839523">
    <property type="component" value="Unassembled WGS sequence"/>
</dbReference>
<dbReference type="EMBL" id="CP043214">
    <property type="protein sequence ID" value="QEI80009.1"/>
    <property type="molecule type" value="Genomic_DNA"/>
</dbReference>
<dbReference type="EMBL" id="DAATHQ010000005">
    <property type="protein sequence ID" value="HAE8545553.1"/>
    <property type="molecule type" value="Genomic_DNA"/>
</dbReference>
<evidence type="ECO:0000313" key="6">
    <source>
        <dbReference type="Proteomes" id="UP000322218"/>
    </source>
</evidence>
<dbReference type="Proteomes" id="UP000322218">
    <property type="component" value="Chromosome"/>
</dbReference>
<gene>
    <name evidence="4" type="ORF">D6R61_12815</name>
    <name evidence="1" type="ORF">DT169_06555</name>
    <name evidence="5" type="ORF">FYA03_13950</name>
    <name evidence="3" type="ORF">G4R09_002761</name>
    <name evidence="2" type="ORF">GDN63_07315</name>
</gene>
<dbReference type="EMBL" id="AAHMQS010000004">
    <property type="protein sequence ID" value="EBX9256232.1"/>
    <property type="molecule type" value="Genomic_DNA"/>
</dbReference>
<evidence type="ECO:0000313" key="4">
    <source>
        <dbReference type="EMBL" id="MKI14578.1"/>
    </source>
</evidence>
<evidence type="ECO:0000313" key="3">
    <source>
        <dbReference type="EMBL" id="HAE8545553.1"/>
    </source>
</evidence>
<name>A0A3T5AFL0_SALET</name>
<reference evidence="5 6" key="4">
    <citation type="submission" date="2019-08" db="EMBL/GenBank/DDBJ databases">
        <title>Inflammatory infection and transmission of beta-lactam resistance in a mouse model of ampicillin-induced microbiota.</title>
        <authorList>
            <person name="Laskey A."/>
            <person name="Ottenbrite M."/>
            <person name="Devenish J."/>
            <person name="Kang M."/>
            <person name="Savic M."/>
            <person name="Nadin Davis S."/>
            <person name="Chmara J."/>
            <person name="Lin M."/>
            <person name="Robertson J."/>
            <person name="Bessonov K."/>
            <person name="Nash J."/>
            <person name="Scott A."/>
            <person name="Topp E."/>
            <person name="Gurnik S."/>
            <person name="Liu K."/>
            <person name="Guan J."/>
        </authorList>
    </citation>
    <scope>NUCLEOTIDE SEQUENCE [LARGE SCALE GENOMIC DNA]</scope>
    <source>
        <strain evidence="5 6">SL-312</strain>
    </source>
</reference>
<reference evidence="1" key="3">
    <citation type="submission" date="2018-07" db="EMBL/GenBank/DDBJ databases">
        <authorList>
            <person name="Ashton P.M."/>
            <person name="Dallman T."/>
            <person name="Nair S."/>
            <person name="De Pinna E."/>
            <person name="Peters T."/>
            <person name="Grant K."/>
        </authorList>
    </citation>
    <scope>NUCLEOTIDE SEQUENCE [LARGE SCALE GENOMIC DNA]</scope>
    <source>
        <strain evidence="1">370942</strain>
        <strain evidence="4">528468</strain>
    </source>
</reference>
<dbReference type="Proteomes" id="UP000839931">
    <property type="component" value="Unassembled WGS sequence"/>
</dbReference>
<accession>A0A3T5AFL0</accession>
<protein>
    <submittedName>
        <fullName evidence="3">Uncharacterized protein</fullName>
    </submittedName>
</protein>
<dbReference type="EMBL" id="DAAAKA010000004">
    <property type="protein sequence ID" value="HAA0833013.1"/>
    <property type="molecule type" value="Genomic_DNA"/>
</dbReference>